<accession>A0A941W5A9</accession>
<sequence length="188" mass="21958">MGYGYGRNEDPIITVFKSVIFYGKKNDWERVESDTNTISDRINDVRNLFDVNLKPKLDKGISQHNFQEVVKVMANLVFLAIREKYYWNLTENLSMFERANVRLRLTEEYYTLLLSGNVRRYDNLNGTAFHEKIFNRFSEAKISLGSIGFLGAGAVSPRPKEFERVTKEIEQKLLIVFPYFESGKEITY</sequence>
<name>A0A941W5A9_9BACT</name>
<reference evidence="1" key="1">
    <citation type="journal article" date="2021" name="ISME J.">
        <title>Fine-scale metabolic discontinuity in a stratified prokaryote microbiome of a Red Sea deep halocline.</title>
        <authorList>
            <person name="Michoud G."/>
            <person name="Ngugi D.K."/>
            <person name="Barozzi A."/>
            <person name="Merlino G."/>
            <person name="Calleja M.L."/>
            <person name="Delgado-Huertas A."/>
            <person name="Moran X.A.G."/>
            <person name="Daffonchio D."/>
        </authorList>
    </citation>
    <scope>NUCLEOTIDE SEQUENCE</scope>
    <source>
        <strain evidence="1">SuakinDeep_MAG55_1</strain>
    </source>
</reference>
<dbReference type="Proteomes" id="UP000722750">
    <property type="component" value="Unassembled WGS sequence"/>
</dbReference>
<evidence type="ECO:0000313" key="2">
    <source>
        <dbReference type="Proteomes" id="UP000722750"/>
    </source>
</evidence>
<comment type="caution">
    <text evidence="1">The sequence shown here is derived from an EMBL/GenBank/DDBJ whole genome shotgun (WGS) entry which is preliminary data.</text>
</comment>
<proteinExistence type="predicted"/>
<organism evidence="1 2">
    <name type="scientific">Candidatus Scalindua arabica</name>
    <dbReference type="NCBI Taxonomy" id="1127984"/>
    <lineage>
        <taxon>Bacteria</taxon>
        <taxon>Pseudomonadati</taxon>
        <taxon>Planctomycetota</taxon>
        <taxon>Candidatus Brocadiia</taxon>
        <taxon>Candidatus Brocadiales</taxon>
        <taxon>Candidatus Scalinduaceae</taxon>
        <taxon>Candidatus Scalindua</taxon>
    </lineage>
</organism>
<dbReference type="EMBL" id="JAANXD010000101">
    <property type="protein sequence ID" value="MBS1259677.1"/>
    <property type="molecule type" value="Genomic_DNA"/>
</dbReference>
<gene>
    <name evidence="1" type="ORF">MAG551_02752</name>
</gene>
<evidence type="ECO:0000313" key="1">
    <source>
        <dbReference type="EMBL" id="MBS1259677.1"/>
    </source>
</evidence>
<protein>
    <submittedName>
        <fullName evidence="1">Uncharacterized protein</fullName>
    </submittedName>
</protein>
<dbReference type="AlphaFoldDB" id="A0A941W5A9"/>